<reference evidence="5" key="1">
    <citation type="submission" date="2018-01" db="EMBL/GenBank/DDBJ databases">
        <authorList>
            <person name="Mao J.F."/>
        </authorList>
    </citation>
    <scope>NUCLEOTIDE SEQUENCE</scope>
    <source>
        <strain evidence="5">Huo1</strain>
        <tissue evidence="5">Leaf</tissue>
    </source>
</reference>
<accession>A0A8X8WXN9</accession>
<feature type="compositionally biased region" description="Polar residues" evidence="4">
    <location>
        <begin position="552"/>
        <end position="563"/>
    </location>
</feature>
<evidence type="ECO:0000256" key="3">
    <source>
        <dbReference type="ARBA" id="ARBA00023242"/>
    </source>
</evidence>
<evidence type="ECO:0000256" key="1">
    <source>
        <dbReference type="ARBA" id="ARBA00023015"/>
    </source>
</evidence>
<evidence type="ECO:0000256" key="2">
    <source>
        <dbReference type="ARBA" id="ARBA00023163"/>
    </source>
</evidence>
<evidence type="ECO:0000313" key="6">
    <source>
        <dbReference type="Proteomes" id="UP000298416"/>
    </source>
</evidence>
<feature type="compositionally biased region" description="Acidic residues" evidence="4">
    <location>
        <begin position="276"/>
        <end position="286"/>
    </location>
</feature>
<gene>
    <name evidence="5" type="ORF">SASPL_138826</name>
</gene>
<evidence type="ECO:0008006" key="7">
    <source>
        <dbReference type="Google" id="ProtNLM"/>
    </source>
</evidence>
<feature type="region of interest" description="Disordered" evidence="4">
    <location>
        <begin position="435"/>
        <end position="472"/>
    </location>
</feature>
<feature type="compositionally biased region" description="Polar residues" evidence="4">
    <location>
        <begin position="1167"/>
        <end position="1178"/>
    </location>
</feature>
<dbReference type="PANTHER" id="PTHR16088">
    <property type="entry name" value="YY1 ASSOCIATED PROTEIN-RELATED"/>
    <property type="match status" value="1"/>
</dbReference>
<feature type="compositionally biased region" description="Acidic residues" evidence="4">
    <location>
        <begin position="57"/>
        <end position="68"/>
    </location>
</feature>
<organism evidence="5">
    <name type="scientific">Salvia splendens</name>
    <name type="common">Scarlet sage</name>
    <dbReference type="NCBI Taxonomy" id="180675"/>
    <lineage>
        <taxon>Eukaryota</taxon>
        <taxon>Viridiplantae</taxon>
        <taxon>Streptophyta</taxon>
        <taxon>Embryophyta</taxon>
        <taxon>Tracheophyta</taxon>
        <taxon>Spermatophyta</taxon>
        <taxon>Magnoliopsida</taxon>
        <taxon>eudicotyledons</taxon>
        <taxon>Gunneridae</taxon>
        <taxon>Pentapetalae</taxon>
        <taxon>asterids</taxon>
        <taxon>lamiids</taxon>
        <taxon>Lamiales</taxon>
        <taxon>Lamiaceae</taxon>
        <taxon>Nepetoideae</taxon>
        <taxon>Mentheae</taxon>
        <taxon>Salviinae</taxon>
        <taxon>Salvia</taxon>
        <taxon>Salvia subgen. Calosphace</taxon>
        <taxon>core Calosphace</taxon>
    </lineage>
</organism>
<feature type="region of interest" description="Disordered" evidence="4">
    <location>
        <begin position="540"/>
        <end position="567"/>
    </location>
</feature>
<name>A0A8X8WXN9_SALSN</name>
<protein>
    <recommendedName>
        <fullName evidence="7">Homeodomain-like superfamily protein</fullName>
    </recommendedName>
</protein>
<evidence type="ECO:0000313" key="5">
    <source>
        <dbReference type="EMBL" id="KAG6401958.1"/>
    </source>
</evidence>
<sequence>MSGCSTSASTEVRDPNPDNAVVDCFNLSKASDQDALQHENEVNEENELEDGNRNTDVAEEEDEDEDADFNPFLKETNSMEASSSLSSEVEDLDLDVADSKGKQCAVVGNESGKHRDTSGDVENCDENVMNAVISSGKEDGKNLDLIYSSTTEKESSLVNQSGNGSLFDKENGLTRQVDIDSATDSRKFMVDVDAEGAICMRTRARYSLASFTLDELETFLQETDDEDDLQNVDDEEEYRKFLAAVLRGDDSQNLQENANADDEDEENDADFELELEEALESEPEEVEERRTTRRNRSQKASIEHSKKLAGQLSRPLRPLLPFASIESLSTAEGRHLTPNFSSTHMPPVNNGYTYGFTPHQIGQLHCLIHEHIQLLIQVFSLSVLEPGKSHIASEVKELAIQMVQKRDQALAWRTVPYPSFCFFPPYIHPSVQDGNQNMLPSTDGNKIAQQNLPCGSNRELDSDEQAGSSQTPEYHSWVPYVCGPVLSVTDVAPLKLVENYIDDVSSAVRAYERHQIEHGFETPGQKEPLFPLRNYLCSPESVGQGEMEENTPLDSNKAPSPSASHRLPKKNMATTLLERAKNQPVAPVPKEIAGLAQRFWSLFNPALYPHKPAPASLTTRVLFTDAEDELLALGLMEYNTDWKAIQQRFLPCKSRHQKIILFTAKQIFVRQKNRASSKAPENPIKSVRRIKNAPLTLEEIARIELGLKKFKLDFMSIWRFFLPYRDPSLLPRQWRIATGTQKSYKSDANKKAKRRLYEFKRKSSKPSPSSWHSSSEKEGDSSDNAVEETNSGDNHIDKEDEAYVHEAFLADWMPENHASSSFPSGLLSQESSLVKDKPGYRDIRPPIYKSVLASRPSTSEIVMRPYRARKPNNARLVKLAPDLPPVNLPPSVRIMSQSAFKNSQAITSAKDSGNIMRNAGLMAKNRTLHAGSNMQVGVGSSVQSGVTRNIHVNVTTKNQQRNLSDVATNKLTVERGDSDLQMHPLLFQAPQDCQLPYYPSSPSTSSSFSFFPGNQPQLSLSLFHNPRHIRDAVNFLSKSSKPPEKNAAPSGVEFHPLLQRTDDVGTNSLATHPAGRLPPTAASKPPIWNHLSSTSKASVDGNSSASGTNGSSLGKKGNELDLNIHLSLSAKNRESRNTIIRDTSRSLAAPASGVIESESAKDYTPGVMSNQFDSTETPLATPRNRGSRKVADDMHDESLPEIVMEQEELSDSEEEFGENVEFECEEMADSEAESTSESEKVVNVPNEEMHLDETDADIDDRQLQNDHGSNPCSTSEACSIGLDTTGLHVKPNALSLNLNSCPPASQSNPKNAYEFGPFGTRAGGDKFLVDLKGSGKMQKRTSKHLSGGTPSRTPRKRVCKSNSNSNAATIVENSKNVAKVEFG</sequence>
<keyword evidence="3" id="KW-0539">Nucleus</keyword>
<dbReference type="GO" id="GO:0005634">
    <property type="term" value="C:nucleus"/>
    <property type="evidence" value="ECO:0007669"/>
    <property type="project" value="TreeGrafter"/>
</dbReference>
<proteinExistence type="predicted"/>
<dbReference type="EMBL" id="PNBA02000014">
    <property type="protein sequence ID" value="KAG6401958.1"/>
    <property type="molecule type" value="Genomic_DNA"/>
</dbReference>
<evidence type="ECO:0000256" key="4">
    <source>
        <dbReference type="SAM" id="MobiDB-lite"/>
    </source>
</evidence>
<feature type="region of interest" description="Disordered" evidence="4">
    <location>
        <begin position="1164"/>
        <end position="1193"/>
    </location>
</feature>
<feature type="region of interest" description="Disordered" evidence="4">
    <location>
        <begin position="758"/>
        <end position="797"/>
    </location>
</feature>
<keyword evidence="6" id="KW-1185">Reference proteome</keyword>
<keyword evidence="1" id="KW-0805">Transcription regulation</keyword>
<feature type="compositionally biased region" description="Low complexity" evidence="4">
    <location>
        <begin position="1101"/>
        <end position="1114"/>
    </location>
</feature>
<feature type="region of interest" description="Disordered" evidence="4">
    <location>
        <begin position="1334"/>
        <end position="1363"/>
    </location>
</feature>
<dbReference type="GO" id="GO:0003712">
    <property type="term" value="F:transcription coregulator activity"/>
    <property type="evidence" value="ECO:0007669"/>
    <property type="project" value="TreeGrafter"/>
</dbReference>
<keyword evidence="2" id="KW-0804">Transcription</keyword>
<comment type="caution">
    <text evidence="5">The sequence shown here is derived from an EMBL/GenBank/DDBJ whole genome shotgun (WGS) entry which is preliminary data.</text>
</comment>
<feature type="region of interest" description="Disordered" evidence="4">
    <location>
        <begin position="276"/>
        <end position="310"/>
    </location>
</feature>
<dbReference type="PANTHER" id="PTHR16088:SF3">
    <property type="entry name" value="GON-4-LIKE PROTEIN"/>
    <property type="match status" value="1"/>
</dbReference>
<dbReference type="Proteomes" id="UP000298416">
    <property type="component" value="Unassembled WGS sequence"/>
</dbReference>
<dbReference type="GO" id="GO:0006355">
    <property type="term" value="P:regulation of DNA-templated transcription"/>
    <property type="evidence" value="ECO:0007669"/>
    <property type="project" value="TreeGrafter"/>
</dbReference>
<reference evidence="5" key="2">
    <citation type="submission" date="2020-08" db="EMBL/GenBank/DDBJ databases">
        <title>Plant Genome Project.</title>
        <authorList>
            <person name="Zhang R.-G."/>
        </authorList>
    </citation>
    <scope>NUCLEOTIDE SEQUENCE</scope>
    <source>
        <strain evidence="5">Huo1</strain>
        <tissue evidence="5">Leaf</tissue>
    </source>
</reference>
<feature type="region of interest" description="Disordered" evidence="4">
    <location>
        <begin position="32"/>
        <end position="87"/>
    </location>
</feature>
<feature type="compositionally biased region" description="Basic and acidic residues" evidence="4">
    <location>
        <begin position="32"/>
        <end position="41"/>
    </location>
</feature>
<feature type="compositionally biased region" description="Polar residues" evidence="4">
    <location>
        <begin position="435"/>
        <end position="454"/>
    </location>
</feature>
<feature type="region of interest" description="Disordered" evidence="4">
    <location>
        <begin position="1064"/>
        <end position="1117"/>
    </location>
</feature>
<dbReference type="InterPro" id="IPR052435">
    <property type="entry name" value="YY1-Transcr_Regul"/>
</dbReference>